<evidence type="ECO:0000313" key="3">
    <source>
        <dbReference type="EMBL" id="OQS05225.1"/>
    </source>
</evidence>
<dbReference type="InterPro" id="IPR005645">
    <property type="entry name" value="FSH-like_dom"/>
</dbReference>
<dbReference type="STRING" id="74557.A0A1W0A4Q6"/>
<dbReference type="GO" id="GO:0005634">
    <property type="term" value="C:nucleus"/>
    <property type="evidence" value="ECO:0007669"/>
    <property type="project" value="TreeGrafter"/>
</dbReference>
<dbReference type="Pfam" id="PF03959">
    <property type="entry name" value="FSH1"/>
    <property type="match status" value="1"/>
</dbReference>
<dbReference type="InterPro" id="IPR050593">
    <property type="entry name" value="LovG"/>
</dbReference>
<reference evidence="3 4" key="1">
    <citation type="journal article" date="2014" name="Genome Biol. Evol.">
        <title>The secreted proteins of Achlya hypogyna and Thraustotheca clavata identify the ancestral oomycete secretome and reveal gene acquisitions by horizontal gene transfer.</title>
        <authorList>
            <person name="Misner I."/>
            <person name="Blouin N."/>
            <person name="Leonard G."/>
            <person name="Richards T.A."/>
            <person name="Lane C.E."/>
        </authorList>
    </citation>
    <scope>NUCLEOTIDE SEQUENCE [LARGE SCALE GENOMIC DNA]</scope>
    <source>
        <strain evidence="3 4">ATCC 34112</strain>
    </source>
</reference>
<dbReference type="Gene3D" id="3.40.50.1820">
    <property type="entry name" value="alpha/beta hydrolase"/>
    <property type="match status" value="1"/>
</dbReference>
<dbReference type="PANTHER" id="PTHR48070:SF6">
    <property type="entry name" value="ESTERASE OVCA2"/>
    <property type="match status" value="1"/>
</dbReference>
<accession>A0A1W0A4Q6</accession>
<dbReference type="AlphaFoldDB" id="A0A1W0A4Q6"/>
<dbReference type="PANTHER" id="PTHR48070">
    <property type="entry name" value="ESTERASE OVCA2"/>
    <property type="match status" value="1"/>
</dbReference>
<name>A0A1W0A4Q6_9STRA</name>
<protein>
    <recommendedName>
        <fullName evidence="2">Serine hydrolase domain-containing protein</fullName>
    </recommendedName>
</protein>
<evidence type="ECO:0000256" key="1">
    <source>
        <dbReference type="ARBA" id="ARBA00022801"/>
    </source>
</evidence>
<evidence type="ECO:0000259" key="2">
    <source>
        <dbReference type="Pfam" id="PF03959"/>
    </source>
</evidence>
<gene>
    <name evidence="3" type="ORF">THRCLA_20687</name>
</gene>
<comment type="caution">
    <text evidence="3">The sequence shown here is derived from an EMBL/GenBank/DDBJ whole genome shotgun (WGS) entry which is preliminary data.</text>
</comment>
<proteinExistence type="predicted"/>
<dbReference type="Proteomes" id="UP000243217">
    <property type="component" value="Unassembled WGS sequence"/>
</dbReference>
<keyword evidence="4" id="KW-1185">Reference proteome</keyword>
<dbReference type="GO" id="GO:0005737">
    <property type="term" value="C:cytoplasm"/>
    <property type="evidence" value="ECO:0007669"/>
    <property type="project" value="TreeGrafter"/>
</dbReference>
<dbReference type="GO" id="GO:0016787">
    <property type="term" value="F:hydrolase activity"/>
    <property type="evidence" value="ECO:0007669"/>
    <property type="project" value="UniProtKB-KW"/>
</dbReference>
<keyword evidence="1" id="KW-0378">Hydrolase</keyword>
<dbReference type="InterPro" id="IPR029058">
    <property type="entry name" value="AB_hydrolase_fold"/>
</dbReference>
<feature type="domain" description="Serine hydrolase" evidence="2">
    <location>
        <begin position="3"/>
        <end position="187"/>
    </location>
</feature>
<dbReference type="OrthoDB" id="414698at2759"/>
<sequence>MYQRSCIFRSKTAHLALPDLELVFLDGPMNLVPKIVATSSKQVDTTAFKAWWDPTKPLTEDAQHKLLQYIGDALHANGPFDGVLGFSQGAVLASWLCSNYSRHELDWSPSLAVLVGGYTDPRDANTVFKHGITDGIHSFHAFGVNDRVVPAAKSESLAQLFESATPSLVTRHVHEQGHIVPKSPAIINALQEFIDEHDEYHATPMLYHAQQLR</sequence>
<dbReference type="SUPFAM" id="SSF53474">
    <property type="entry name" value="alpha/beta-Hydrolases"/>
    <property type="match status" value="1"/>
</dbReference>
<organism evidence="3 4">
    <name type="scientific">Thraustotheca clavata</name>
    <dbReference type="NCBI Taxonomy" id="74557"/>
    <lineage>
        <taxon>Eukaryota</taxon>
        <taxon>Sar</taxon>
        <taxon>Stramenopiles</taxon>
        <taxon>Oomycota</taxon>
        <taxon>Saprolegniomycetes</taxon>
        <taxon>Saprolegniales</taxon>
        <taxon>Achlyaceae</taxon>
        <taxon>Thraustotheca</taxon>
    </lineage>
</organism>
<evidence type="ECO:0000313" key="4">
    <source>
        <dbReference type="Proteomes" id="UP000243217"/>
    </source>
</evidence>
<dbReference type="EMBL" id="JNBS01000483">
    <property type="protein sequence ID" value="OQS05225.1"/>
    <property type="molecule type" value="Genomic_DNA"/>
</dbReference>